<dbReference type="AlphaFoldDB" id="A0A376CN43"/>
<reference evidence="1 2" key="1">
    <citation type="submission" date="2018-06" db="EMBL/GenBank/DDBJ databases">
        <authorList>
            <consortium name="Pathogen Informatics"/>
            <person name="Doyle S."/>
        </authorList>
    </citation>
    <scope>NUCLEOTIDE SEQUENCE [LARGE SCALE GENOMIC DNA]</scope>
    <source>
        <strain evidence="1 2">NCTC11862</strain>
    </source>
</reference>
<gene>
    <name evidence="1" type="ORF">NCTC11862_01514</name>
</gene>
<dbReference type="GO" id="GO:0000287">
    <property type="term" value="F:magnesium ion binding"/>
    <property type="evidence" value="ECO:0007669"/>
    <property type="project" value="TreeGrafter"/>
</dbReference>
<dbReference type="GO" id="GO:0016791">
    <property type="term" value="F:phosphatase activity"/>
    <property type="evidence" value="ECO:0007669"/>
    <property type="project" value="TreeGrafter"/>
</dbReference>
<dbReference type="Gene3D" id="3.30.1240.10">
    <property type="match status" value="1"/>
</dbReference>
<dbReference type="OrthoDB" id="9806027at2"/>
<dbReference type="NCBIfam" id="TIGR01484">
    <property type="entry name" value="HAD-SF-IIB"/>
    <property type="match status" value="1"/>
</dbReference>
<evidence type="ECO:0000313" key="1">
    <source>
        <dbReference type="EMBL" id="STC69715.1"/>
    </source>
</evidence>
<dbReference type="Proteomes" id="UP000254467">
    <property type="component" value="Unassembled WGS sequence"/>
</dbReference>
<dbReference type="InterPro" id="IPR036412">
    <property type="entry name" value="HAD-like_sf"/>
</dbReference>
<dbReference type="InterPro" id="IPR006379">
    <property type="entry name" value="HAD-SF_hydro_IIB"/>
</dbReference>
<keyword evidence="1" id="KW-0378">Hydrolase</keyword>
<dbReference type="PANTHER" id="PTHR10000">
    <property type="entry name" value="PHOSPHOSERINE PHOSPHATASE"/>
    <property type="match status" value="1"/>
</dbReference>
<dbReference type="PANTHER" id="PTHR10000:SF8">
    <property type="entry name" value="HAD SUPERFAMILY HYDROLASE-LIKE, TYPE 3"/>
    <property type="match status" value="1"/>
</dbReference>
<dbReference type="Pfam" id="PF08282">
    <property type="entry name" value="Hydrolase_3"/>
    <property type="match status" value="1"/>
</dbReference>
<dbReference type="SUPFAM" id="SSF56784">
    <property type="entry name" value="HAD-like"/>
    <property type="match status" value="1"/>
</dbReference>
<organism evidence="1 2">
    <name type="scientific">Corynebacterium pilosum</name>
    <dbReference type="NCBI Taxonomy" id="35756"/>
    <lineage>
        <taxon>Bacteria</taxon>
        <taxon>Bacillati</taxon>
        <taxon>Actinomycetota</taxon>
        <taxon>Actinomycetes</taxon>
        <taxon>Mycobacteriales</taxon>
        <taxon>Corynebacteriaceae</taxon>
        <taxon>Corynebacterium</taxon>
    </lineage>
</organism>
<dbReference type="Gene3D" id="3.40.50.1000">
    <property type="entry name" value="HAD superfamily/HAD-like"/>
    <property type="match status" value="1"/>
</dbReference>
<sequence length="253" mass="27238">MKVAAFDFDGTLHRNGEVSPADTAAIDAWREAGHLAISATGRSRSSLAYGLSGTDRSFDYNVLSNGCAGTDNAGNLLFGHFLNPSLAEEVVRHFLSHEGVAVYGTTAGEHDLTFANNTGTTTELTRGFLPAPVSEVRTTDIAVVALWVPENPQLHQRVVDTLTTHFPQAHFTTNHEFVDVIATGRDKGTGITDVLAHAGVSDYELYTFGDSWNDLPMHAIADHSFSFPYSPTDVKEATDQVIDHVAPVLLSAL</sequence>
<dbReference type="STRING" id="35756.GCA_001044155_01973"/>
<proteinExistence type="predicted"/>
<protein>
    <submittedName>
        <fullName evidence="1">Hydrolase</fullName>
    </submittedName>
</protein>
<dbReference type="InterPro" id="IPR023214">
    <property type="entry name" value="HAD_sf"/>
</dbReference>
<keyword evidence="2" id="KW-1185">Reference proteome</keyword>
<dbReference type="RefSeq" id="WP_018582556.1">
    <property type="nucleotide sequence ID" value="NZ_LDYD01000007.1"/>
</dbReference>
<dbReference type="EMBL" id="UFXQ01000001">
    <property type="protein sequence ID" value="STC69715.1"/>
    <property type="molecule type" value="Genomic_DNA"/>
</dbReference>
<dbReference type="GO" id="GO:0005829">
    <property type="term" value="C:cytosol"/>
    <property type="evidence" value="ECO:0007669"/>
    <property type="project" value="TreeGrafter"/>
</dbReference>
<accession>A0A376CN43</accession>
<name>A0A376CN43_9CORY</name>
<evidence type="ECO:0000313" key="2">
    <source>
        <dbReference type="Proteomes" id="UP000254467"/>
    </source>
</evidence>